<sequence>MEEEEESTSSECSEQDEMEKDEDANDLKNQGNTCYGRGDYQQALGFYDRAIKKDPDNAKIYGNRAAAYMMLGRYEDCIVDCKKAIEIDPSFVKAFGRLAKAYFLSGDIERSLDKYREAITLEINPDLKKEMDVVETVRTCYTKCRASLDNKEYDKALTYAKLVLKEAPDAAPFKVMFCEALICHRKPEEACQILAGMMRDDIHPDVLVMRAKGLFYSGQQQIPMAINHLTRALQDDPDNGKARVLLKQIRLFETLKSEGNGHFSGKRWAEAIEAYTKALEVDPGNRRVNSVLYCNRAAAYKEEGKLKEAIADCSVAIQVDEGYVKAYQRRGRCYQANDEHEEAVRDFEKVKTLNPTKETAAELREAKILLKRSKRKDYYKILGVSRDADDRTIKKAYREQALKLHPDKLAGFTDEEKAKAEQQFKDVGEAYAVLTDPQKKYKYDNGTYDDGSGQTDADDVDGANMFNMFFGGGGGPQVFFTNGGGGGRRSRGGGGQHFSFHM</sequence>
<name>A0A7S4CVZ6_9EUGL</name>
<dbReference type="InterPro" id="IPR036869">
    <property type="entry name" value="J_dom_sf"/>
</dbReference>
<dbReference type="InterPro" id="IPR013105">
    <property type="entry name" value="TPR_2"/>
</dbReference>
<feature type="repeat" description="TPR" evidence="3">
    <location>
        <begin position="324"/>
        <end position="357"/>
    </location>
</feature>
<dbReference type="SMART" id="SM00271">
    <property type="entry name" value="DnaJ"/>
    <property type="match status" value="1"/>
</dbReference>
<evidence type="ECO:0000256" key="3">
    <source>
        <dbReference type="PROSITE-ProRule" id="PRU00339"/>
    </source>
</evidence>
<dbReference type="EMBL" id="HBJA01054585">
    <property type="protein sequence ID" value="CAE0808234.1"/>
    <property type="molecule type" value="Transcribed_RNA"/>
</dbReference>
<evidence type="ECO:0000256" key="1">
    <source>
        <dbReference type="ARBA" id="ARBA00022737"/>
    </source>
</evidence>
<reference evidence="6" key="1">
    <citation type="submission" date="2021-01" db="EMBL/GenBank/DDBJ databases">
        <authorList>
            <person name="Corre E."/>
            <person name="Pelletier E."/>
            <person name="Niang G."/>
            <person name="Scheremetjew M."/>
            <person name="Finn R."/>
            <person name="Kale V."/>
            <person name="Holt S."/>
            <person name="Cochrane G."/>
            <person name="Meng A."/>
            <person name="Brown T."/>
            <person name="Cohen L."/>
        </authorList>
    </citation>
    <scope>NUCLEOTIDE SEQUENCE</scope>
    <source>
        <strain evidence="6">CCMP1594</strain>
    </source>
</reference>
<evidence type="ECO:0000259" key="5">
    <source>
        <dbReference type="PROSITE" id="PS50076"/>
    </source>
</evidence>
<accession>A0A7S4CVZ6</accession>
<evidence type="ECO:0000313" key="6">
    <source>
        <dbReference type="EMBL" id="CAE0808234.1"/>
    </source>
</evidence>
<dbReference type="InterPro" id="IPR011990">
    <property type="entry name" value="TPR-like_helical_dom_sf"/>
</dbReference>
<dbReference type="InterPro" id="IPR018253">
    <property type="entry name" value="DnaJ_domain_CS"/>
</dbReference>
<dbReference type="Pfam" id="PF00226">
    <property type="entry name" value="DnaJ"/>
    <property type="match status" value="1"/>
</dbReference>
<keyword evidence="2 3" id="KW-0802">TPR repeat</keyword>
<feature type="repeat" description="TPR" evidence="3">
    <location>
        <begin position="24"/>
        <end position="57"/>
    </location>
</feature>
<dbReference type="Pfam" id="PF07719">
    <property type="entry name" value="TPR_2"/>
    <property type="match status" value="1"/>
</dbReference>
<organism evidence="6">
    <name type="scientific">Eutreptiella gymnastica</name>
    <dbReference type="NCBI Taxonomy" id="73025"/>
    <lineage>
        <taxon>Eukaryota</taxon>
        <taxon>Discoba</taxon>
        <taxon>Euglenozoa</taxon>
        <taxon>Euglenida</taxon>
        <taxon>Spirocuta</taxon>
        <taxon>Euglenophyceae</taxon>
        <taxon>Eutreptiales</taxon>
        <taxon>Eutreptiaceae</taxon>
        <taxon>Eutreptiella</taxon>
    </lineage>
</organism>
<proteinExistence type="predicted"/>
<dbReference type="Pfam" id="PF13181">
    <property type="entry name" value="TPR_8"/>
    <property type="match status" value="1"/>
</dbReference>
<dbReference type="InterPro" id="IPR001623">
    <property type="entry name" value="DnaJ_domain"/>
</dbReference>
<dbReference type="AlphaFoldDB" id="A0A7S4CVZ6"/>
<dbReference type="PROSITE" id="PS50005">
    <property type="entry name" value="TPR"/>
    <property type="match status" value="6"/>
</dbReference>
<dbReference type="SUPFAM" id="SSF48452">
    <property type="entry name" value="TPR-like"/>
    <property type="match status" value="1"/>
</dbReference>
<dbReference type="SUPFAM" id="SSF46565">
    <property type="entry name" value="Chaperone J-domain"/>
    <property type="match status" value="1"/>
</dbReference>
<dbReference type="Gene3D" id="1.25.40.10">
    <property type="entry name" value="Tetratricopeptide repeat domain"/>
    <property type="match status" value="3"/>
</dbReference>
<dbReference type="PROSITE" id="PS50076">
    <property type="entry name" value="DNAJ_2"/>
    <property type="match status" value="1"/>
</dbReference>
<feature type="repeat" description="TPR" evidence="3">
    <location>
        <begin position="92"/>
        <end position="125"/>
    </location>
</feature>
<dbReference type="PANTHER" id="PTHR45188:SF2">
    <property type="entry name" value="DNAJ HOMOLOG SUBFAMILY C MEMBER 7"/>
    <property type="match status" value="1"/>
</dbReference>
<feature type="domain" description="J" evidence="5">
    <location>
        <begin position="377"/>
        <end position="447"/>
    </location>
</feature>
<dbReference type="CDD" id="cd06257">
    <property type="entry name" value="DnaJ"/>
    <property type="match status" value="1"/>
</dbReference>
<dbReference type="PRINTS" id="PR00625">
    <property type="entry name" value="JDOMAIN"/>
</dbReference>
<feature type="repeat" description="TPR" evidence="3">
    <location>
        <begin position="58"/>
        <end position="91"/>
    </location>
</feature>
<feature type="repeat" description="TPR" evidence="3">
    <location>
        <begin position="252"/>
        <end position="285"/>
    </location>
</feature>
<keyword evidence="1" id="KW-0677">Repeat</keyword>
<evidence type="ECO:0000256" key="4">
    <source>
        <dbReference type="SAM" id="MobiDB-lite"/>
    </source>
</evidence>
<gene>
    <name evidence="6" type="ORF">EGYM00163_LOCUS19364</name>
</gene>
<dbReference type="SMART" id="SM00028">
    <property type="entry name" value="TPR"/>
    <property type="match status" value="8"/>
</dbReference>
<evidence type="ECO:0000256" key="2">
    <source>
        <dbReference type="ARBA" id="ARBA00022803"/>
    </source>
</evidence>
<protein>
    <recommendedName>
        <fullName evidence="5">J domain-containing protein</fullName>
    </recommendedName>
</protein>
<dbReference type="InterPro" id="IPR019734">
    <property type="entry name" value="TPR_rpt"/>
</dbReference>
<feature type="compositionally biased region" description="Acidic residues" evidence="4">
    <location>
        <begin position="1"/>
        <end position="24"/>
    </location>
</feature>
<feature type="region of interest" description="Disordered" evidence="4">
    <location>
        <begin position="1"/>
        <end position="33"/>
    </location>
</feature>
<dbReference type="PANTHER" id="PTHR45188">
    <property type="entry name" value="DNAJ PROTEIN P58IPK HOMOLOG"/>
    <property type="match status" value="1"/>
</dbReference>
<dbReference type="PROSITE" id="PS00636">
    <property type="entry name" value="DNAJ_1"/>
    <property type="match status" value="1"/>
</dbReference>
<feature type="repeat" description="TPR" evidence="3">
    <location>
        <begin position="206"/>
        <end position="239"/>
    </location>
</feature>
<dbReference type="Gene3D" id="1.10.287.110">
    <property type="entry name" value="DnaJ domain"/>
    <property type="match status" value="1"/>
</dbReference>
<dbReference type="Pfam" id="PF00515">
    <property type="entry name" value="TPR_1"/>
    <property type="match status" value="1"/>
</dbReference>